<dbReference type="PROSITE" id="PS50994">
    <property type="entry name" value="INTEGRASE"/>
    <property type="match status" value="1"/>
</dbReference>
<dbReference type="InterPro" id="IPR001584">
    <property type="entry name" value="Integrase_cat-core"/>
</dbReference>
<dbReference type="GO" id="GO:0003676">
    <property type="term" value="F:nucleic acid binding"/>
    <property type="evidence" value="ECO:0007669"/>
    <property type="project" value="InterPro"/>
</dbReference>
<name>D0LQN2_HALO1</name>
<evidence type="ECO:0000313" key="3">
    <source>
        <dbReference type="Proteomes" id="UP000001880"/>
    </source>
</evidence>
<dbReference type="AlphaFoldDB" id="D0LQN2"/>
<dbReference type="EMBL" id="CP001804">
    <property type="protein sequence ID" value="ACY13592.1"/>
    <property type="molecule type" value="Genomic_DNA"/>
</dbReference>
<sequence>MYPVYILWIAISGWVYREQSKLIEYLQAENRSLREQLGNRRLRFTDAQRRRLAVKGKALGRKLLREYACIVSPDTILRWYRDLIAKKYDGSAERSPGRPQTASEIQALLVRMARENPGWGYTRIRDALGNLGHHIGRSTVAAILKAHGLDPAPIRSKRTSWKTFLRSHWQAMAACDFFTVEALTPTGLVRFYVFFVIEFHTRRLEIAGIVRQPHGAWMLQVARNLLDADDGFLLGKRYLLMDRDPHYTTAFRELLTAGGVKPVRLPPRSPNLNAYAERFVRSVKSEYLDKLVLLGERHLRSAVSEYAAHYHTERNHQGISSRIIQPIHASEQAGSLVARERLGGLLHFYHRAGAG</sequence>
<organism evidence="2 3">
    <name type="scientific">Haliangium ochraceum (strain DSM 14365 / JCM 11303 / SMP-2)</name>
    <dbReference type="NCBI Taxonomy" id="502025"/>
    <lineage>
        <taxon>Bacteria</taxon>
        <taxon>Pseudomonadati</taxon>
        <taxon>Myxococcota</taxon>
        <taxon>Polyangia</taxon>
        <taxon>Haliangiales</taxon>
        <taxon>Kofleriaceae</taxon>
        <taxon>Haliangium</taxon>
    </lineage>
</organism>
<dbReference type="GO" id="GO:0015074">
    <property type="term" value="P:DNA integration"/>
    <property type="evidence" value="ECO:0007669"/>
    <property type="project" value="InterPro"/>
</dbReference>
<evidence type="ECO:0000259" key="1">
    <source>
        <dbReference type="PROSITE" id="PS50994"/>
    </source>
</evidence>
<dbReference type="InterPro" id="IPR036397">
    <property type="entry name" value="RNaseH_sf"/>
</dbReference>
<dbReference type="STRING" id="502025.Hoch_0991"/>
<reference evidence="2 3" key="1">
    <citation type="journal article" date="2010" name="Stand. Genomic Sci.">
        <title>Complete genome sequence of Haliangium ochraceum type strain (SMP-2).</title>
        <authorList>
            <consortium name="US DOE Joint Genome Institute (JGI-PGF)"/>
            <person name="Ivanova N."/>
            <person name="Daum C."/>
            <person name="Lang E."/>
            <person name="Abt B."/>
            <person name="Kopitz M."/>
            <person name="Saunders E."/>
            <person name="Lapidus A."/>
            <person name="Lucas S."/>
            <person name="Glavina Del Rio T."/>
            <person name="Nolan M."/>
            <person name="Tice H."/>
            <person name="Copeland A."/>
            <person name="Cheng J.F."/>
            <person name="Chen F."/>
            <person name="Bruce D."/>
            <person name="Goodwin L."/>
            <person name="Pitluck S."/>
            <person name="Mavromatis K."/>
            <person name="Pati A."/>
            <person name="Mikhailova N."/>
            <person name="Chen A."/>
            <person name="Palaniappan K."/>
            <person name="Land M."/>
            <person name="Hauser L."/>
            <person name="Chang Y.J."/>
            <person name="Jeffries C.D."/>
            <person name="Detter J.C."/>
            <person name="Brettin T."/>
            <person name="Rohde M."/>
            <person name="Goker M."/>
            <person name="Bristow J."/>
            <person name="Markowitz V."/>
            <person name="Eisen J.A."/>
            <person name="Hugenholtz P."/>
            <person name="Kyrpides N.C."/>
            <person name="Klenk H.P."/>
        </authorList>
    </citation>
    <scope>NUCLEOTIDE SEQUENCE [LARGE SCALE GENOMIC DNA]</scope>
    <source>
        <strain evidence="3">DSM 14365 / CIP 107738 / JCM 11303 / AJ 13395 / SMP-2</strain>
    </source>
</reference>
<accession>D0LQN2</accession>
<feature type="domain" description="Integrase catalytic" evidence="1">
    <location>
        <begin position="149"/>
        <end position="334"/>
    </location>
</feature>
<keyword evidence="3" id="KW-1185">Reference proteome</keyword>
<dbReference type="Pfam" id="PF13683">
    <property type="entry name" value="rve_3"/>
    <property type="match status" value="1"/>
</dbReference>
<dbReference type="SUPFAM" id="SSF46689">
    <property type="entry name" value="Homeodomain-like"/>
    <property type="match status" value="1"/>
</dbReference>
<protein>
    <recommendedName>
        <fullName evidence="1">Integrase catalytic domain-containing protein</fullName>
    </recommendedName>
</protein>
<dbReference type="InterPro" id="IPR009057">
    <property type="entry name" value="Homeodomain-like_sf"/>
</dbReference>
<dbReference type="SUPFAM" id="SSF53098">
    <property type="entry name" value="Ribonuclease H-like"/>
    <property type="match status" value="1"/>
</dbReference>
<dbReference type="InterPro" id="IPR012337">
    <property type="entry name" value="RNaseH-like_sf"/>
</dbReference>
<dbReference type="KEGG" id="hoh:Hoch_0991"/>
<gene>
    <name evidence="2" type="ordered locus">Hoch_0991</name>
</gene>
<dbReference type="OrthoDB" id="5392217at2"/>
<evidence type="ECO:0000313" key="2">
    <source>
        <dbReference type="EMBL" id="ACY13592.1"/>
    </source>
</evidence>
<proteinExistence type="predicted"/>
<dbReference type="RefSeq" id="WP_012826211.1">
    <property type="nucleotide sequence ID" value="NC_013440.1"/>
</dbReference>
<dbReference type="Gene3D" id="3.30.420.10">
    <property type="entry name" value="Ribonuclease H-like superfamily/Ribonuclease H"/>
    <property type="match status" value="1"/>
</dbReference>
<dbReference type="HOGENOM" id="CLU_064679_0_0_7"/>
<dbReference type="eggNOG" id="COG2801">
    <property type="taxonomic scope" value="Bacteria"/>
</dbReference>
<dbReference type="Proteomes" id="UP000001880">
    <property type="component" value="Chromosome"/>
</dbReference>